<evidence type="ECO:0000313" key="1">
    <source>
        <dbReference type="EMBL" id="KVW98961.1"/>
    </source>
</evidence>
<proteinExistence type="predicted"/>
<dbReference type="EMBL" id="LDUG01000008">
    <property type="protein sequence ID" value="KVW98961.1"/>
    <property type="molecule type" value="Genomic_DNA"/>
</dbReference>
<sequence>MRQTELHLTDEERELIESYRTKGLHHAREVNRAHVLSALDRGIPEAQIMAVLGVGRMLVWRTRSAYLEGGAEYALRDAARPGKPRQYDTDVEAQISALACSTPPAGARRWTIALLEQAARAQPGIDSISRETVRRLLKKTASSRGAN</sequence>
<reference evidence="1 2" key="1">
    <citation type="journal article" date="2015" name="Appl. Environ. Microbiol.">
        <title>Aerobic and Anaerobic Thiosulfate Oxidation by a Cold-Adapted, Subglacial Chemoautotroph.</title>
        <authorList>
            <person name="Harrold Z.R."/>
            <person name="Skidmore M.L."/>
            <person name="Hamilton T.L."/>
            <person name="Desch L."/>
            <person name="Amada K."/>
            <person name="van Gelder W."/>
            <person name="Glover K."/>
            <person name="Roden E.E."/>
            <person name="Boyd E.S."/>
        </authorList>
    </citation>
    <scope>NUCLEOTIDE SEQUENCE [LARGE SCALE GENOMIC DNA]</scope>
    <source>
        <strain evidence="1 2">RG</strain>
    </source>
</reference>
<dbReference type="AlphaFoldDB" id="A0A106BUR1"/>
<dbReference type="Pfam" id="PF13565">
    <property type="entry name" value="HTH_32"/>
    <property type="match status" value="1"/>
</dbReference>
<keyword evidence="2" id="KW-1185">Reference proteome</keyword>
<dbReference type="InterPro" id="IPR009057">
    <property type="entry name" value="Homeodomain-like_sf"/>
</dbReference>
<dbReference type="SUPFAM" id="SSF46689">
    <property type="entry name" value="Homeodomain-like"/>
    <property type="match status" value="1"/>
</dbReference>
<comment type="caution">
    <text evidence="1">The sequence shown here is derived from an EMBL/GenBank/DDBJ whole genome shotgun (WGS) entry which is preliminary data.</text>
</comment>
<protein>
    <submittedName>
        <fullName evidence="1">Transposase</fullName>
    </submittedName>
</protein>
<name>A0A106BUR1_THIDE</name>
<evidence type="ECO:0000313" key="2">
    <source>
        <dbReference type="Proteomes" id="UP000064243"/>
    </source>
</evidence>
<dbReference type="OrthoDB" id="8565760at2"/>
<organism evidence="1 2">
    <name type="scientific">Thiobacillus denitrificans</name>
    <dbReference type="NCBI Taxonomy" id="36861"/>
    <lineage>
        <taxon>Bacteria</taxon>
        <taxon>Pseudomonadati</taxon>
        <taxon>Pseudomonadota</taxon>
        <taxon>Betaproteobacteria</taxon>
        <taxon>Nitrosomonadales</taxon>
        <taxon>Thiobacillaceae</taxon>
        <taxon>Thiobacillus</taxon>
    </lineage>
</organism>
<dbReference type="PATRIC" id="fig|36861.3.peg.3375"/>
<accession>A0A106BUR1</accession>
<gene>
    <name evidence="1" type="ORF">ABW22_02540</name>
</gene>
<dbReference type="RefSeq" id="WP_059751782.1">
    <property type="nucleotide sequence ID" value="NZ_LDUG01000008.1"/>
</dbReference>
<dbReference type="Proteomes" id="UP000064243">
    <property type="component" value="Unassembled WGS sequence"/>
</dbReference>